<evidence type="ECO:0000313" key="9">
    <source>
        <dbReference type="Proteomes" id="UP000315389"/>
    </source>
</evidence>
<dbReference type="SUPFAM" id="SSF56349">
    <property type="entry name" value="DNA breaking-rejoining enzymes"/>
    <property type="match status" value="1"/>
</dbReference>
<evidence type="ECO:0000259" key="7">
    <source>
        <dbReference type="PROSITE" id="PS51900"/>
    </source>
</evidence>
<dbReference type="Proteomes" id="UP000315389">
    <property type="component" value="Unassembled WGS sequence"/>
</dbReference>
<accession>A0A542ZE40</accession>
<dbReference type="AlphaFoldDB" id="A0A542ZE40"/>
<feature type="domain" description="Tyr recombinase" evidence="6">
    <location>
        <begin position="169"/>
        <end position="358"/>
    </location>
</feature>
<dbReference type="PANTHER" id="PTHR30349:SF64">
    <property type="entry name" value="PROPHAGE INTEGRASE INTD-RELATED"/>
    <property type="match status" value="1"/>
</dbReference>
<sequence length="389" mass="43077">MAWTRKLPSGKHQALYRGPDGKVRTVTGGPFVHKAAADRAGAAAEAESRHAGWRDPEASRKTWGEWCAAWWPTRTVAPSTLRTDEGRRDTHLLPRWADTPLCDITRHDIVAWAAHLRLGDTKTGRKPVASETVKRIVHLFSASLNGAIDAEILTTNPAARLKFGGGHVRHGTYLTRAQYADVRKHLDPRWHLVADLLVGTGMRWGEATGLHHARVDHQRRTLEVIDVWQQSGRTMKPYPKGKKPRTVPIPPWIDLPAATTGTCGYSHDTGICHSPLLLTTPNGAILDQSRFRTALNNACDKAEIPHIRIHDLRHTYASWLIQDGISLSDVGKLLGHTSPLTTERYKHLQDEVPDTVTRSLANDPRQAASATPVMERAARRGLRIVHGGA</sequence>
<dbReference type="PROSITE" id="PS51898">
    <property type="entry name" value="TYR_RECOMBINASE"/>
    <property type="match status" value="1"/>
</dbReference>
<dbReference type="RefSeq" id="WP_170222700.1">
    <property type="nucleotide sequence ID" value="NZ_BAAASV010000002.1"/>
</dbReference>
<comment type="similarity">
    <text evidence="1">Belongs to the 'phage' integrase family.</text>
</comment>
<dbReference type="InterPro" id="IPR050090">
    <property type="entry name" value="Tyrosine_recombinase_XerCD"/>
</dbReference>
<keyword evidence="2 4" id="KW-0238">DNA-binding</keyword>
<dbReference type="InterPro" id="IPR013762">
    <property type="entry name" value="Integrase-like_cat_sf"/>
</dbReference>
<keyword evidence="9" id="KW-1185">Reference proteome</keyword>
<reference evidence="8 9" key="1">
    <citation type="submission" date="2019-06" db="EMBL/GenBank/DDBJ databases">
        <title>Sequencing the genomes of 1000 actinobacteria strains.</title>
        <authorList>
            <person name="Klenk H.-P."/>
        </authorList>
    </citation>
    <scope>NUCLEOTIDE SEQUENCE [LARGE SCALE GENOMIC DNA]</scope>
    <source>
        <strain evidence="8 9">DSM 4813</strain>
    </source>
</reference>
<dbReference type="EMBL" id="VFOS01000003">
    <property type="protein sequence ID" value="TQL58561.1"/>
    <property type="molecule type" value="Genomic_DNA"/>
</dbReference>
<evidence type="ECO:0000313" key="8">
    <source>
        <dbReference type="EMBL" id="TQL58561.1"/>
    </source>
</evidence>
<dbReference type="InterPro" id="IPR002104">
    <property type="entry name" value="Integrase_catalytic"/>
</dbReference>
<feature type="region of interest" description="Disordered" evidence="5">
    <location>
        <begin position="1"/>
        <end position="21"/>
    </location>
</feature>
<comment type="caution">
    <text evidence="8">The sequence shown here is derived from an EMBL/GenBank/DDBJ whole genome shotgun (WGS) entry which is preliminary data.</text>
</comment>
<dbReference type="GO" id="GO:0015074">
    <property type="term" value="P:DNA integration"/>
    <property type="evidence" value="ECO:0007669"/>
    <property type="project" value="InterPro"/>
</dbReference>
<dbReference type="Pfam" id="PF00589">
    <property type="entry name" value="Phage_integrase"/>
    <property type="match status" value="1"/>
</dbReference>
<dbReference type="Gene3D" id="1.10.443.10">
    <property type="entry name" value="Intergrase catalytic core"/>
    <property type="match status" value="1"/>
</dbReference>
<evidence type="ECO:0000256" key="4">
    <source>
        <dbReference type="PROSITE-ProRule" id="PRU01248"/>
    </source>
</evidence>
<proteinExistence type="inferred from homology"/>
<dbReference type="PROSITE" id="PS51900">
    <property type="entry name" value="CB"/>
    <property type="match status" value="1"/>
</dbReference>
<feature type="domain" description="Core-binding (CB)" evidence="7">
    <location>
        <begin position="61"/>
        <end position="148"/>
    </location>
</feature>
<dbReference type="InterPro" id="IPR011010">
    <property type="entry name" value="DNA_brk_join_enz"/>
</dbReference>
<evidence type="ECO:0000259" key="6">
    <source>
        <dbReference type="PROSITE" id="PS51898"/>
    </source>
</evidence>
<keyword evidence="3" id="KW-0233">DNA recombination</keyword>
<evidence type="ECO:0000256" key="2">
    <source>
        <dbReference type="ARBA" id="ARBA00023125"/>
    </source>
</evidence>
<evidence type="ECO:0000256" key="5">
    <source>
        <dbReference type="SAM" id="MobiDB-lite"/>
    </source>
</evidence>
<dbReference type="PANTHER" id="PTHR30349">
    <property type="entry name" value="PHAGE INTEGRASE-RELATED"/>
    <property type="match status" value="1"/>
</dbReference>
<dbReference type="GO" id="GO:0003677">
    <property type="term" value="F:DNA binding"/>
    <property type="evidence" value="ECO:0007669"/>
    <property type="project" value="UniProtKB-UniRule"/>
</dbReference>
<dbReference type="CDD" id="cd00796">
    <property type="entry name" value="INT_Rci_Hp1_C"/>
    <property type="match status" value="1"/>
</dbReference>
<dbReference type="GO" id="GO:0006310">
    <property type="term" value="P:DNA recombination"/>
    <property type="evidence" value="ECO:0007669"/>
    <property type="project" value="UniProtKB-KW"/>
</dbReference>
<evidence type="ECO:0000256" key="3">
    <source>
        <dbReference type="ARBA" id="ARBA00023172"/>
    </source>
</evidence>
<dbReference type="InterPro" id="IPR010998">
    <property type="entry name" value="Integrase_recombinase_N"/>
</dbReference>
<evidence type="ECO:0000256" key="1">
    <source>
        <dbReference type="ARBA" id="ARBA00008857"/>
    </source>
</evidence>
<organism evidence="8 9">
    <name type="scientific">Rarobacter faecitabidus</name>
    <dbReference type="NCBI Taxonomy" id="13243"/>
    <lineage>
        <taxon>Bacteria</taxon>
        <taxon>Bacillati</taxon>
        <taxon>Actinomycetota</taxon>
        <taxon>Actinomycetes</taxon>
        <taxon>Micrococcales</taxon>
        <taxon>Rarobacteraceae</taxon>
        <taxon>Rarobacter</taxon>
    </lineage>
</organism>
<protein>
    <submittedName>
        <fullName evidence="8">Site-specific recombinase XerD</fullName>
    </submittedName>
</protein>
<dbReference type="Gene3D" id="1.10.150.130">
    <property type="match status" value="1"/>
</dbReference>
<dbReference type="InterPro" id="IPR044068">
    <property type="entry name" value="CB"/>
</dbReference>
<gene>
    <name evidence="8" type="ORF">FB461_1976</name>
</gene>
<name>A0A542ZE40_RARFA</name>